<comment type="caution">
    <text evidence="1">The sequence shown here is derived from an EMBL/GenBank/DDBJ whole genome shotgun (WGS) entry which is preliminary data.</text>
</comment>
<organism evidence="1 2">
    <name type="scientific">Oxalobacter paraformigenes</name>
    <dbReference type="NCBI Taxonomy" id="556268"/>
    <lineage>
        <taxon>Bacteria</taxon>
        <taxon>Pseudomonadati</taxon>
        <taxon>Pseudomonadota</taxon>
        <taxon>Betaproteobacteria</taxon>
        <taxon>Burkholderiales</taxon>
        <taxon>Oxalobacteraceae</taxon>
        <taxon>Oxalobacter</taxon>
    </lineage>
</organism>
<dbReference type="Proteomes" id="UP000003973">
    <property type="component" value="Unassembled WGS sequence"/>
</dbReference>
<keyword evidence="2" id="KW-1185">Reference proteome</keyword>
<sequence>MKFRDQTAYIKAKREEALKKLGENYVLHPQYDAVKNRHHSVYAEPNVLKNIWPNIGDMSMQPRSAQPNEVNGQSYLLFLTQEEIIAMSVAAHYFAMCMHQVSIDEANNCGDEVALVAESAGRKFEKACALIKKGS</sequence>
<name>C3X399_9BURK</name>
<gene>
    <name evidence="1" type="ORF">OFAG_00838</name>
</gene>
<protein>
    <submittedName>
        <fullName evidence="1">Uncharacterized protein</fullName>
    </submittedName>
</protein>
<dbReference type="RefSeq" id="WP_005876851.1">
    <property type="nucleotide sequence ID" value="NZ_CABMNL010000001.1"/>
</dbReference>
<dbReference type="AlphaFoldDB" id="C3X399"/>
<dbReference type="HOGENOM" id="CLU_1883687_0_0_4"/>
<dbReference type="EMBL" id="ACDP02000023">
    <property type="protein sequence ID" value="EEO27685.1"/>
    <property type="molecule type" value="Genomic_DNA"/>
</dbReference>
<proteinExistence type="predicted"/>
<reference evidence="1" key="1">
    <citation type="submission" date="2011-10" db="EMBL/GenBank/DDBJ databases">
        <title>The Genome Sequence of Oxalobacter formigenes HOxBLS.</title>
        <authorList>
            <consortium name="The Broad Institute Genome Sequencing Platform"/>
            <person name="Earl A."/>
            <person name="Ward D."/>
            <person name="Feldgarden M."/>
            <person name="Gevers D."/>
            <person name="Allison M.J."/>
            <person name="Humphrey S."/>
            <person name="Young S.K."/>
            <person name="Zeng Q."/>
            <person name="Gargeya S."/>
            <person name="Fitzgerald M."/>
            <person name="Haas B."/>
            <person name="Abouelleil A."/>
            <person name="Alvarado L."/>
            <person name="Arachchi H.M."/>
            <person name="Berlin A."/>
            <person name="Brown A."/>
            <person name="Chapman S.B."/>
            <person name="Chen Z."/>
            <person name="Dunbar C."/>
            <person name="Freedman E."/>
            <person name="Gearin G."/>
            <person name="Goldberg J."/>
            <person name="Griggs A."/>
            <person name="Gujja S."/>
            <person name="Heiman D."/>
            <person name="Howarth C."/>
            <person name="Larson L."/>
            <person name="Lui A."/>
            <person name="MacDonald P.J.P."/>
            <person name="Montmayeur A."/>
            <person name="Murphy C."/>
            <person name="Neiman D."/>
            <person name="Pearson M."/>
            <person name="Priest M."/>
            <person name="Roberts A."/>
            <person name="Saif S."/>
            <person name="Shea T."/>
            <person name="Shenoy N."/>
            <person name="Sisk P."/>
            <person name="Stolte C."/>
            <person name="Sykes S."/>
            <person name="Wortman J."/>
            <person name="Nusbaum C."/>
            <person name="Birren B."/>
        </authorList>
    </citation>
    <scope>NUCLEOTIDE SEQUENCE [LARGE SCALE GENOMIC DNA]</scope>
    <source>
        <strain evidence="1">HOxBLS</strain>
    </source>
</reference>
<evidence type="ECO:0000313" key="1">
    <source>
        <dbReference type="EMBL" id="EEO27685.1"/>
    </source>
</evidence>
<accession>C3X399</accession>
<evidence type="ECO:0000313" key="2">
    <source>
        <dbReference type="Proteomes" id="UP000003973"/>
    </source>
</evidence>